<dbReference type="InterPro" id="IPR036237">
    <property type="entry name" value="Xyl_isomerase-like_sf"/>
</dbReference>
<dbReference type="Gene3D" id="3.20.20.150">
    <property type="entry name" value="Divalent-metal-dependent TIM barrel enzymes"/>
    <property type="match status" value="1"/>
</dbReference>
<dbReference type="Pfam" id="PF01261">
    <property type="entry name" value="AP_endonuc_2"/>
    <property type="match status" value="1"/>
</dbReference>
<dbReference type="SUPFAM" id="SSF51658">
    <property type="entry name" value="Xylose isomerase-like"/>
    <property type="match status" value="1"/>
</dbReference>
<dbReference type="InterPro" id="IPR050312">
    <property type="entry name" value="IolE/XylAMocC-like"/>
</dbReference>
<evidence type="ECO:0000313" key="2">
    <source>
        <dbReference type="EMBL" id="TCK83599.1"/>
    </source>
</evidence>
<dbReference type="PROSITE" id="PS51318">
    <property type="entry name" value="TAT"/>
    <property type="match status" value="1"/>
</dbReference>
<name>A0A4R1M1W3_9SPHI</name>
<dbReference type="RefSeq" id="WP_132224712.1">
    <property type="nucleotide sequence ID" value="NZ_SMGO01000002.1"/>
</dbReference>
<comment type="caution">
    <text evidence="2">The sequence shown here is derived from an EMBL/GenBank/DDBJ whole genome shotgun (WGS) entry which is preliminary data.</text>
</comment>
<evidence type="ECO:0000259" key="1">
    <source>
        <dbReference type="Pfam" id="PF01261"/>
    </source>
</evidence>
<reference evidence="2 3" key="1">
    <citation type="submission" date="2019-03" db="EMBL/GenBank/DDBJ databases">
        <title>Genomic Encyclopedia of Archaeal and Bacterial Type Strains, Phase II (KMG-II): from individual species to whole genera.</title>
        <authorList>
            <person name="Goeker M."/>
        </authorList>
    </citation>
    <scope>NUCLEOTIDE SEQUENCE [LARGE SCALE GENOMIC DNA]</scope>
    <source>
        <strain evidence="2 3">DSM 22554</strain>
    </source>
</reference>
<feature type="domain" description="Xylose isomerase-like TIM barrel" evidence="1">
    <location>
        <begin position="63"/>
        <end position="290"/>
    </location>
</feature>
<evidence type="ECO:0000313" key="3">
    <source>
        <dbReference type="Proteomes" id="UP000294616"/>
    </source>
</evidence>
<dbReference type="PANTHER" id="PTHR12110">
    <property type="entry name" value="HYDROXYPYRUVATE ISOMERASE"/>
    <property type="match status" value="1"/>
</dbReference>
<keyword evidence="3" id="KW-1185">Reference proteome</keyword>
<dbReference type="InterPro" id="IPR006311">
    <property type="entry name" value="TAT_signal"/>
</dbReference>
<proteinExistence type="predicted"/>
<dbReference type="Pfam" id="PF10518">
    <property type="entry name" value="TAT_signal"/>
    <property type="match status" value="1"/>
</dbReference>
<dbReference type="Proteomes" id="UP000294616">
    <property type="component" value="Unassembled WGS sequence"/>
</dbReference>
<protein>
    <submittedName>
        <fullName evidence="2">Sugar phosphate isomerase/epimerase</fullName>
    </submittedName>
</protein>
<gene>
    <name evidence="2" type="ORF">C8N28_2201</name>
</gene>
<accession>A0A4R1M1W3</accession>
<dbReference type="InterPro" id="IPR013022">
    <property type="entry name" value="Xyl_isomerase-like_TIM-brl"/>
</dbReference>
<dbReference type="EMBL" id="SMGO01000002">
    <property type="protein sequence ID" value="TCK83599.1"/>
    <property type="molecule type" value="Genomic_DNA"/>
</dbReference>
<dbReference type="PANTHER" id="PTHR12110:SF41">
    <property type="entry name" value="INOSOSE DEHYDRATASE"/>
    <property type="match status" value="1"/>
</dbReference>
<organism evidence="2 3">
    <name type="scientific">Albibacterium bauzanense</name>
    <dbReference type="NCBI Taxonomy" id="653929"/>
    <lineage>
        <taxon>Bacteria</taxon>
        <taxon>Pseudomonadati</taxon>
        <taxon>Bacteroidota</taxon>
        <taxon>Sphingobacteriia</taxon>
        <taxon>Sphingobacteriales</taxon>
        <taxon>Sphingobacteriaceae</taxon>
        <taxon>Albibacterium</taxon>
    </lineage>
</organism>
<dbReference type="AlphaFoldDB" id="A0A4R1M1W3"/>
<dbReference type="OrthoDB" id="9798407at2"/>
<dbReference type="GO" id="GO:0016853">
    <property type="term" value="F:isomerase activity"/>
    <property type="evidence" value="ECO:0007669"/>
    <property type="project" value="UniProtKB-KW"/>
</dbReference>
<dbReference type="InterPro" id="IPR019546">
    <property type="entry name" value="TAT_signal_bac_arc"/>
</dbReference>
<keyword evidence="2" id="KW-0413">Isomerase</keyword>
<sequence>MSNRRSFLKTTGALAAASILPGLSRGNTLFTGLAANYPPVGLQTYTLGVLFNNKDLSTKDVLKQIADIGVKELETATGSTTGLYYGHKAKEFAAMVNDLGMKWIGNHVGGLPRTRPANANAPARPAPSPEAAAAMAAAGQRTNLRDNLQQIVDEAAEGGCSWVICASSAESNMDEIKKTTEIFSNAGEAARKSGMKFAYHNHQSEFDEIEGTSAYEYVLGQTNKDEVFMEVDLAWATQAGMDPVEMFKQYPGRFPLWHVKDIDPTSNRPTSVGKGKVDFKRIFTNSQLSGVQHTFIEQDGAKSITDVADSVKWLKANIYV</sequence>